<keyword evidence="3" id="KW-1185">Reference proteome</keyword>
<evidence type="ECO:0000313" key="3">
    <source>
        <dbReference type="Proteomes" id="UP000076154"/>
    </source>
</evidence>
<proteinExistence type="predicted"/>
<dbReference type="AlphaFoldDB" id="A0A369JXV4"/>
<comment type="caution">
    <text evidence="2">The sequence shown here is derived from an EMBL/GenBank/DDBJ whole genome shotgun (WGS) entry which is preliminary data.</text>
</comment>
<name>A0A369JXV4_HYPMA</name>
<dbReference type="Proteomes" id="UP000076154">
    <property type="component" value="Unassembled WGS sequence"/>
</dbReference>
<dbReference type="OrthoDB" id="3127393at2759"/>
<feature type="region of interest" description="Disordered" evidence="1">
    <location>
        <begin position="578"/>
        <end position="707"/>
    </location>
</feature>
<sequence>MGGIYVDLTPDSWIFPEERNPARNLEKASRSFSCNLGWSESPGVTVEAGQDTLSVPLPSPDPEATSPPSLRPPPPTETWAKLRPPALETLVIDPERVPWIVPPVVKRAPPGEWSKWVETDETEVRTVRKVGWKYEMTGYVYYDHEKQRAIKLRESPALPPGYVADRRVFGFPAPDLVFERPVGQDWAYSQCSRWLYCDRHPSKDDVQKQAMRPKASQLPCIADLKKGGVDIGSGPNSDDDDDDDDDDETLPVYEPPLIPSADLSLGELSPPPTPAPRADVVMGELPIPLLHPAFPAHQETMRPTSHAPQMDIVMEELSIPPPHPATPPHQEANQVMHPPSPPPQTDIVMVEQPISLPHAPSLAQHEPNEVVRLQRPALPSRNAAEGACSMEGQPNLVGGAAQEAQRHEEMVIEPEPLPLSASLVRELPPRTAHVRRLAVGPFGVMDVASGDLISRYLVVTNSRVEGISMEDLLAHLRTAAPLYEHAQYHHVFHTVDDGEQVFWLAMASEHDALLARGYLTSRGTADNVILHCSFVDEASFQSTAERAMHEWSCPAPQQAHVSSPRPTLFSRLRGTVNITRTPFGTPPPLSQHLRSPSPTGPATYNRSHPVAGPSRVDPLPSLAHRLSLDARIYQNRTPSPSNRPLVRRLPSCSPPPQRMGHPPASQPPAEDDEDGPPFYRGRRAGRQHRKRGAKKGSGVRPRKTDGP</sequence>
<dbReference type="EMBL" id="LUEZ02000044">
    <property type="protein sequence ID" value="RDB24473.1"/>
    <property type="molecule type" value="Genomic_DNA"/>
</dbReference>
<feature type="compositionally biased region" description="Basic residues" evidence="1">
    <location>
        <begin position="680"/>
        <end position="694"/>
    </location>
</feature>
<gene>
    <name evidence="2" type="ORF">Hypma_008533</name>
</gene>
<accession>A0A369JXV4</accession>
<feature type="region of interest" description="Disordered" evidence="1">
    <location>
        <begin position="225"/>
        <end position="277"/>
    </location>
</feature>
<evidence type="ECO:0000313" key="2">
    <source>
        <dbReference type="EMBL" id="RDB24473.1"/>
    </source>
</evidence>
<feature type="compositionally biased region" description="Acidic residues" evidence="1">
    <location>
        <begin position="237"/>
        <end position="249"/>
    </location>
</feature>
<feature type="region of interest" description="Disordered" evidence="1">
    <location>
        <begin position="39"/>
        <end position="79"/>
    </location>
</feature>
<organism evidence="2 3">
    <name type="scientific">Hypsizygus marmoreus</name>
    <name type="common">White beech mushroom</name>
    <name type="synonym">Agaricus marmoreus</name>
    <dbReference type="NCBI Taxonomy" id="39966"/>
    <lineage>
        <taxon>Eukaryota</taxon>
        <taxon>Fungi</taxon>
        <taxon>Dikarya</taxon>
        <taxon>Basidiomycota</taxon>
        <taxon>Agaricomycotina</taxon>
        <taxon>Agaricomycetes</taxon>
        <taxon>Agaricomycetidae</taxon>
        <taxon>Agaricales</taxon>
        <taxon>Tricholomatineae</taxon>
        <taxon>Lyophyllaceae</taxon>
        <taxon>Hypsizygus</taxon>
    </lineage>
</organism>
<feature type="compositionally biased region" description="Polar residues" evidence="1">
    <location>
        <begin position="592"/>
        <end position="606"/>
    </location>
</feature>
<dbReference type="InParanoid" id="A0A369JXV4"/>
<protein>
    <submittedName>
        <fullName evidence="2">Uncharacterized protein</fullName>
    </submittedName>
</protein>
<evidence type="ECO:0000256" key="1">
    <source>
        <dbReference type="SAM" id="MobiDB-lite"/>
    </source>
</evidence>
<reference evidence="2" key="1">
    <citation type="submission" date="2018-04" db="EMBL/GenBank/DDBJ databases">
        <title>Whole genome sequencing of Hypsizygus marmoreus.</title>
        <authorList>
            <person name="Choi I.-G."/>
            <person name="Min B."/>
            <person name="Kim J.-G."/>
            <person name="Kim S."/>
            <person name="Oh Y.-L."/>
            <person name="Kong W.-S."/>
            <person name="Park H."/>
            <person name="Jeong J."/>
            <person name="Song E.-S."/>
        </authorList>
    </citation>
    <scope>NUCLEOTIDE SEQUENCE [LARGE SCALE GENOMIC DNA]</scope>
    <source>
        <strain evidence="2">51987-8</strain>
    </source>
</reference>